<organism evidence="1 2">
    <name type="scientific">Didymosphaeria variabile</name>
    <dbReference type="NCBI Taxonomy" id="1932322"/>
    <lineage>
        <taxon>Eukaryota</taxon>
        <taxon>Fungi</taxon>
        <taxon>Dikarya</taxon>
        <taxon>Ascomycota</taxon>
        <taxon>Pezizomycotina</taxon>
        <taxon>Dothideomycetes</taxon>
        <taxon>Pleosporomycetidae</taxon>
        <taxon>Pleosporales</taxon>
        <taxon>Massarineae</taxon>
        <taxon>Didymosphaeriaceae</taxon>
        <taxon>Didymosphaeria</taxon>
    </lineage>
</organism>
<dbReference type="AlphaFoldDB" id="A0A9W8X9Y6"/>
<comment type="caution">
    <text evidence="1">The sequence shown here is derived from an EMBL/GenBank/DDBJ whole genome shotgun (WGS) entry which is preliminary data.</text>
</comment>
<reference evidence="1" key="1">
    <citation type="submission" date="2022-10" db="EMBL/GenBank/DDBJ databases">
        <title>Tapping the CABI collections for fungal endophytes: first genome assemblies for Collariella, Neodidymelliopsis, Ascochyta clinopodiicola, Didymella pomorum, Didymosphaeria variabile, Neocosmospora piperis and Neocucurbitaria cava.</title>
        <authorList>
            <person name="Hill R."/>
        </authorList>
    </citation>
    <scope>NUCLEOTIDE SEQUENCE</scope>
    <source>
        <strain evidence="1">IMI 356815</strain>
    </source>
</reference>
<protein>
    <submittedName>
        <fullName evidence="1">Uncharacterized protein</fullName>
    </submittedName>
</protein>
<evidence type="ECO:0000313" key="2">
    <source>
        <dbReference type="Proteomes" id="UP001140513"/>
    </source>
</evidence>
<accession>A0A9W8X9Y6</accession>
<evidence type="ECO:0000313" key="1">
    <source>
        <dbReference type="EMBL" id="KAJ4344886.1"/>
    </source>
</evidence>
<keyword evidence="2" id="KW-1185">Reference proteome</keyword>
<name>A0A9W8X9Y6_9PLEO</name>
<dbReference type="EMBL" id="JAPEUX010000010">
    <property type="protein sequence ID" value="KAJ4344886.1"/>
    <property type="molecule type" value="Genomic_DNA"/>
</dbReference>
<sequence length="118" mass="13501">MLKLEKKVDELSDALDREEKAHGARNLSFNYLWEWNSRLEGPHEIETQELKEAGRQLADENTGLRAEIADMDKRCATLYDMVIQGLQERHKSRPEELGEILKSLHNAFGDQGPARKAA</sequence>
<gene>
    <name evidence="1" type="ORF">N0V89_012631</name>
</gene>
<proteinExistence type="predicted"/>
<dbReference type="GeneID" id="80916161"/>
<dbReference type="Proteomes" id="UP001140513">
    <property type="component" value="Unassembled WGS sequence"/>
</dbReference>
<dbReference type="RefSeq" id="XP_056065338.1">
    <property type="nucleotide sequence ID" value="XM_056221351.1"/>
</dbReference>
<dbReference type="OrthoDB" id="10424177at2759"/>